<dbReference type="PANTHER" id="PTHR42788">
    <property type="entry name" value="TAURINE IMPORT ATP-BINDING PROTEIN-RELATED"/>
    <property type="match status" value="1"/>
</dbReference>
<evidence type="ECO:0000256" key="4">
    <source>
        <dbReference type="ARBA" id="ARBA00022741"/>
    </source>
</evidence>
<accession>A0A2S5T4I2</accession>
<evidence type="ECO:0000256" key="2">
    <source>
        <dbReference type="ARBA" id="ARBA00022448"/>
    </source>
</evidence>
<dbReference type="InterPro" id="IPR003593">
    <property type="entry name" value="AAA+_ATPase"/>
</dbReference>
<dbReference type="EMBL" id="PSNY01000008">
    <property type="protein sequence ID" value="PPE69900.1"/>
    <property type="molecule type" value="Genomic_DNA"/>
</dbReference>
<dbReference type="PROSITE" id="PS00211">
    <property type="entry name" value="ABC_TRANSPORTER_1"/>
    <property type="match status" value="1"/>
</dbReference>
<keyword evidence="8" id="KW-1185">Reference proteome</keyword>
<name>A0A2S5T4I2_9BURK</name>
<evidence type="ECO:0000313" key="8">
    <source>
        <dbReference type="Proteomes" id="UP000239406"/>
    </source>
</evidence>
<dbReference type="OrthoDB" id="8683598at2"/>
<dbReference type="Proteomes" id="UP000239406">
    <property type="component" value="Unassembled WGS sequence"/>
</dbReference>
<proteinExistence type="inferred from homology"/>
<dbReference type="GO" id="GO:0016887">
    <property type="term" value="F:ATP hydrolysis activity"/>
    <property type="evidence" value="ECO:0007669"/>
    <property type="project" value="InterPro"/>
</dbReference>
<gene>
    <name evidence="7" type="ORF">C1702_08485</name>
</gene>
<evidence type="ECO:0000256" key="1">
    <source>
        <dbReference type="ARBA" id="ARBA00005417"/>
    </source>
</evidence>
<protein>
    <submittedName>
        <fullName evidence="7">ABC transporter ATP-binding protein</fullName>
    </submittedName>
</protein>
<keyword evidence="3" id="KW-0472">Membrane</keyword>
<reference evidence="7 8" key="1">
    <citation type="submission" date="2018-02" db="EMBL/GenBank/DDBJ databases">
        <title>Reclassifiation of [Polyangium] brachysporum DSM 7029 as Guopingzhaonella breviflexa gen. nov., sp. nov., a member of the family Comamonadaceae.</title>
        <authorList>
            <person name="Tang B."/>
        </authorList>
    </citation>
    <scope>NUCLEOTIDE SEQUENCE [LARGE SCALE GENOMIC DNA]</scope>
    <source>
        <strain evidence="7 8">DSM 15344</strain>
    </source>
</reference>
<evidence type="ECO:0000256" key="3">
    <source>
        <dbReference type="ARBA" id="ARBA00022475"/>
    </source>
</evidence>
<keyword evidence="5 7" id="KW-0067">ATP-binding</keyword>
<comment type="caution">
    <text evidence="7">The sequence shown here is derived from an EMBL/GenBank/DDBJ whole genome shotgun (WGS) entry which is preliminary data.</text>
</comment>
<evidence type="ECO:0000259" key="6">
    <source>
        <dbReference type="PROSITE" id="PS50893"/>
    </source>
</evidence>
<organism evidence="7 8">
    <name type="scientific">Caldimonas thermodepolymerans</name>
    <dbReference type="NCBI Taxonomy" id="215580"/>
    <lineage>
        <taxon>Bacteria</taxon>
        <taxon>Pseudomonadati</taxon>
        <taxon>Pseudomonadota</taxon>
        <taxon>Betaproteobacteria</taxon>
        <taxon>Burkholderiales</taxon>
        <taxon>Sphaerotilaceae</taxon>
        <taxon>Caldimonas</taxon>
    </lineage>
</organism>
<dbReference type="Gene3D" id="3.40.50.300">
    <property type="entry name" value="P-loop containing nucleotide triphosphate hydrolases"/>
    <property type="match status" value="1"/>
</dbReference>
<evidence type="ECO:0000313" key="7">
    <source>
        <dbReference type="EMBL" id="PPE69900.1"/>
    </source>
</evidence>
<dbReference type="InterPro" id="IPR027417">
    <property type="entry name" value="P-loop_NTPase"/>
</dbReference>
<dbReference type="SUPFAM" id="SSF52540">
    <property type="entry name" value="P-loop containing nucleoside triphosphate hydrolases"/>
    <property type="match status" value="1"/>
</dbReference>
<dbReference type="InterPro" id="IPR017871">
    <property type="entry name" value="ABC_transporter-like_CS"/>
</dbReference>
<comment type="similarity">
    <text evidence="1">Belongs to the ABC transporter superfamily.</text>
</comment>
<dbReference type="CDD" id="cd03293">
    <property type="entry name" value="ABC_NrtD_SsuB_transporters"/>
    <property type="match status" value="1"/>
</dbReference>
<dbReference type="PROSITE" id="PS50893">
    <property type="entry name" value="ABC_TRANSPORTER_2"/>
    <property type="match status" value="1"/>
</dbReference>
<dbReference type="InterPro" id="IPR050166">
    <property type="entry name" value="ABC_transporter_ATP-bind"/>
</dbReference>
<dbReference type="SMART" id="SM00382">
    <property type="entry name" value="AAA"/>
    <property type="match status" value="1"/>
</dbReference>
<feature type="domain" description="ABC transporter" evidence="6">
    <location>
        <begin position="22"/>
        <end position="257"/>
    </location>
</feature>
<dbReference type="PANTHER" id="PTHR42788:SF13">
    <property type="entry name" value="ALIPHATIC SULFONATES IMPORT ATP-BINDING PROTEIN SSUB"/>
    <property type="match status" value="1"/>
</dbReference>
<keyword evidence="2" id="KW-0813">Transport</keyword>
<dbReference type="InterPro" id="IPR003439">
    <property type="entry name" value="ABC_transporter-like_ATP-bd"/>
</dbReference>
<evidence type="ECO:0000256" key="5">
    <source>
        <dbReference type="ARBA" id="ARBA00022840"/>
    </source>
</evidence>
<keyword evidence="4" id="KW-0547">Nucleotide-binding</keyword>
<dbReference type="Pfam" id="PF00005">
    <property type="entry name" value="ABC_tran"/>
    <property type="match status" value="1"/>
</dbReference>
<dbReference type="AlphaFoldDB" id="A0A2S5T4I2"/>
<sequence length="276" mass="30681">MADAAVSTSSRNASTGRPMSQIALVNVGKTYRAARREPLHVLRGIDLSIEAGEVVGLVGPSGCGKSTILNIVAGLDADYTGRVTIQGRPMSEQLDAGFRVSYVFQESRLLPWYTIAQNIEFALRAANFPRSEWKERTLAVLDLVGLSRFKDFYPGQLSGGMQQRASIARAFSVDPDILLMDEPFSALDELTARKLRQSLLDIWEKFRSTILFVSHNAYESTFLADRIIVMSSNPGGKIAEEIDLRDVPRPRSYDDPALFEKSKEVIRVLDRRPVEA</sequence>
<dbReference type="GO" id="GO:0005524">
    <property type="term" value="F:ATP binding"/>
    <property type="evidence" value="ECO:0007669"/>
    <property type="project" value="UniProtKB-KW"/>
</dbReference>
<keyword evidence="3" id="KW-1003">Cell membrane</keyword>